<feature type="binding site" evidence="10">
    <location>
        <position position="115"/>
    </location>
    <ligand>
        <name>Na(+)</name>
        <dbReference type="ChEBI" id="CHEBI:29101"/>
        <note>structural</note>
    </ligand>
</feature>
<dbReference type="Proteomes" id="UP000571817">
    <property type="component" value="Unassembled WGS sequence"/>
</dbReference>
<comment type="catalytic activity">
    <reaction evidence="8">
        <text>fluoride(in) = fluoride(out)</text>
        <dbReference type="Rhea" id="RHEA:76159"/>
        <dbReference type="ChEBI" id="CHEBI:17051"/>
    </reaction>
    <physiologicalReaction direction="left-to-right" evidence="8">
        <dbReference type="Rhea" id="RHEA:76160"/>
    </physiologicalReaction>
</comment>
<dbReference type="InterPro" id="IPR003691">
    <property type="entry name" value="FluC"/>
</dbReference>
<evidence type="ECO:0000256" key="7">
    <source>
        <dbReference type="ARBA" id="ARBA00035120"/>
    </source>
</evidence>
<keyword evidence="5 10" id="KW-0472">Membrane</keyword>
<evidence type="ECO:0000256" key="4">
    <source>
        <dbReference type="ARBA" id="ARBA00022989"/>
    </source>
</evidence>
<evidence type="ECO:0000256" key="6">
    <source>
        <dbReference type="ARBA" id="ARBA00023303"/>
    </source>
</evidence>
<feature type="transmembrane region" description="Helical" evidence="10">
    <location>
        <begin position="102"/>
        <end position="121"/>
    </location>
</feature>
<feature type="binding site" evidence="10">
    <location>
        <position position="112"/>
    </location>
    <ligand>
        <name>Na(+)</name>
        <dbReference type="ChEBI" id="CHEBI:29101"/>
        <note>structural</note>
    </ligand>
</feature>
<evidence type="ECO:0000313" key="12">
    <source>
        <dbReference type="Proteomes" id="UP000571817"/>
    </source>
</evidence>
<keyword evidence="4 10" id="KW-1133">Transmembrane helix</keyword>
<reference evidence="11 12" key="1">
    <citation type="submission" date="2020-07" db="EMBL/GenBank/DDBJ databases">
        <title>Sequencing the genomes of 1000 actinobacteria strains.</title>
        <authorList>
            <person name="Klenk H.-P."/>
        </authorList>
    </citation>
    <scope>NUCLEOTIDE SEQUENCE [LARGE SCALE GENOMIC DNA]</scope>
    <source>
        <strain evidence="11 12">DSM 29531</strain>
    </source>
</reference>
<name>A0A853DDT1_9MICO</name>
<comment type="function">
    <text evidence="9 10">Fluoride-specific ion channel. Important for reducing fluoride concentration in the cell, thus reducing its toxicity.</text>
</comment>
<keyword evidence="6 10" id="KW-0407">Ion channel</keyword>
<dbReference type="PANTHER" id="PTHR28259">
    <property type="entry name" value="FLUORIDE EXPORT PROTEIN 1-RELATED"/>
    <property type="match status" value="1"/>
</dbReference>
<evidence type="ECO:0000256" key="2">
    <source>
        <dbReference type="ARBA" id="ARBA00022475"/>
    </source>
</evidence>
<keyword evidence="10" id="KW-0915">Sodium</keyword>
<comment type="subcellular location">
    <subcellularLocation>
        <location evidence="1 10">Cell membrane</location>
        <topology evidence="1 10">Multi-pass membrane protein</topology>
    </subcellularLocation>
</comment>
<comment type="caution">
    <text evidence="11">The sequence shown here is derived from an EMBL/GenBank/DDBJ whole genome shotgun (WGS) entry which is preliminary data.</text>
</comment>
<comment type="similarity">
    <text evidence="7 10">Belongs to the fluoride channel Fluc/FEX (TC 1.A.43) family.</text>
</comment>
<feature type="transmembrane region" description="Helical" evidence="10">
    <location>
        <begin position="136"/>
        <end position="158"/>
    </location>
</feature>
<keyword evidence="12" id="KW-1185">Reference proteome</keyword>
<dbReference type="RefSeq" id="WP_179482373.1">
    <property type="nucleotide sequence ID" value="NZ_JACCFW010000001.1"/>
</dbReference>
<dbReference type="HAMAP" id="MF_00454">
    <property type="entry name" value="FluC"/>
    <property type="match status" value="1"/>
</dbReference>
<evidence type="ECO:0000256" key="8">
    <source>
        <dbReference type="ARBA" id="ARBA00035585"/>
    </source>
</evidence>
<keyword evidence="10" id="KW-0813">Transport</keyword>
<evidence type="ECO:0000313" key="11">
    <source>
        <dbReference type="EMBL" id="NYJ75582.1"/>
    </source>
</evidence>
<organism evidence="11 12">
    <name type="scientific">Allobranchiibius huperziae</name>
    <dbReference type="NCBI Taxonomy" id="1874116"/>
    <lineage>
        <taxon>Bacteria</taxon>
        <taxon>Bacillati</taxon>
        <taxon>Actinomycetota</taxon>
        <taxon>Actinomycetes</taxon>
        <taxon>Micrococcales</taxon>
        <taxon>Dermacoccaceae</taxon>
        <taxon>Allobranchiibius</taxon>
    </lineage>
</organism>
<proteinExistence type="inferred from homology"/>
<keyword evidence="3 10" id="KW-0812">Transmembrane</keyword>
<keyword evidence="10" id="KW-0479">Metal-binding</keyword>
<accession>A0A853DDT1</accession>
<dbReference type="PANTHER" id="PTHR28259:SF1">
    <property type="entry name" value="FLUORIDE EXPORT PROTEIN 1-RELATED"/>
    <property type="match status" value="1"/>
</dbReference>
<keyword evidence="10" id="KW-0406">Ion transport</keyword>
<comment type="activity regulation">
    <text evidence="10">Na(+) is not transported, but it plays an essential structural role and its presence is essential for fluoride channel function.</text>
</comment>
<dbReference type="AlphaFoldDB" id="A0A853DDT1"/>
<feature type="transmembrane region" description="Helical" evidence="10">
    <location>
        <begin position="67"/>
        <end position="90"/>
    </location>
</feature>
<feature type="transmembrane region" description="Helical" evidence="10">
    <location>
        <begin position="38"/>
        <end position="61"/>
    </location>
</feature>
<dbReference type="GO" id="GO:0046872">
    <property type="term" value="F:metal ion binding"/>
    <property type="evidence" value="ECO:0007669"/>
    <property type="project" value="UniProtKB-KW"/>
</dbReference>
<dbReference type="EMBL" id="JACCFW010000001">
    <property type="protein sequence ID" value="NYJ75582.1"/>
    <property type="molecule type" value="Genomic_DNA"/>
</dbReference>
<dbReference type="GO" id="GO:0005886">
    <property type="term" value="C:plasma membrane"/>
    <property type="evidence" value="ECO:0007669"/>
    <property type="project" value="UniProtKB-SubCell"/>
</dbReference>
<dbReference type="SUPFAM" id="SSF103473">
    <property type="entry name" value="MFS general substrate transporter"/>
    <property type="match status" value="1"/>
</dbReference>
<evidence type="ECO:0000256" key="1">
    <source>
        <dbReference type="ARBA" id="ARBA00004651"/>
    </source>
</evidence>
<dbReference type="Pfam" id="PF02537">
    <property type="entry name" value="CRCB"/>
    <property type="match status" value="1"/>
</dbReference>
<evidence type="ECO:0000256" key="9">
    <source>
        <dbReference type="ARBA" id="ARBA00049940"/>
    </source>
</evidence>
<evidence type="ECO:0000256" key="10">
    <source>
        <dbReference type="HAMAP-Rule" id="MF_00454"/>
    </source>
</evidence>
<dbReference type="InterPro" id="IPR036259">
    <property type="entry name" value="MFS_trans_sf"/>
</dbReference>
<keyword evidence="2 10" id="KW-1003">Cell membrane</keyword>
<evidence type="ECO:0000256" key="5">
    <source>
        <dbReference type="ARBA" id="ARBA00023136"/>
    </source>
</evidence>
<dbReference type="GO" id="GO:0140114">
    <property type="term" value="P:cellular detoxification of fluoride"/>
    <property type="evidence" value="ECO:0007669"/>
    <property type="project" value="UniProtKB-UniRule"/>
</dbReference>
<dbReference type="GO" id="GO:0062054">
    <property type="term" value="F:fluoride channel activity"/>
    <property type="evidence" value="ECO:0007669"/>
    <property type="project" value="UniProtKB-UniRule"/>
</dbReference>
<gene>
    <name evidence="10" type="primary">fluC</name>
    <name evidence="10" type="synonym">crcB</name>
    <name evidence="11" type="ORF">HNR15_002545</name>
</gene>
<protein>
    <recommendedName>
        <fullName evidence="10">Fluoride-specific ion channel FluC</fullName>
    </recommendedName>
</protein>
<evidence type="ECO:0000256" key="3">
    <source>
        <dbReference type="ARBA" id="ARBA00022692"/>
    </source>
</evidence>
<sequence>MSRPADAARAALRNPWLPEDPDVDVNDDGRPVHLRARYAAYVALGGFVGTGIREAMSLWFPTPADRVNWTILAINVSGAFLLGALVQLLAGRGPDHGRRRTVRLLLGTGVLGGFTTYSTFADGAAQLIRDSEPGMAVGYCGLTLGVGLLASFAGITAAQRVHR</sequence>